<sequence length="81" mass="10001">MKYLIIMKNLFFFISLILIISLLNYLELIIFFLGYFLIHIEIGFFNIFNDYMHLKTCKILFLVLLRLILLEFHRIFFEFIL</sequence>
<keyword evidence="1" id="KW-0812">Transmembrane</keyword>
<geneLocation type="mitochondrion" evidence="2"/>
<accession>A0A6M3WXU9</accession>
<protein>
    <submittedName>
        <fullName evidence="2">Sdh4</fullName>
    </submittedName>
</protein>
<keyword evidence="1" id="KW-0472">Membrane</keyword>
<gene>
    <name evidence="2" type="primary">sdh4</name>
</gene>
<name>A0A6M3WXU9_9FLOR</name>
<reference evidence="2" key="1">
    <citation type="journal article" date="2020" name="J. Phycol.">
        <title>The Organelle Genomes in the Photosynthetic Red Algal Parasite Pterocladiophila hemisphaerica (Florideophyceae, Rhodophyta) Have Elevated Substitution Rates and Extreme Gene Loss in the Plastid Genome.</title>
        <authorList>
            <person name="Preuss M."/>
            <person name="Verbruggen H."/>
            <person name="Zuccarello G.C."/>
        </authorList>
    </citation>
    <scope>NUCLEOTIDE SEQUENCE</scope>
</reference>
<organism evidence="2">
    <name type="scientific">Pterocladiophila hemisphaerica</name>
    <dbReference type="NCBI Taxonomy" id="2712948"/>
    <lineage>
        <taxon>Eukaryota</taxon>
        <taxon>Rhodophyta</taxon>
        <taxon>Florideophyceae</taxon>
        <taxon>Rhodymeniophycidae</taxon>
        <taxon>Gracilariales</taxon>
        <taxon>Pterocladiophilaceae</taxon>
        <taxon>Pterocladiophila</taxon>
    </lineage>
</organism>
<keyword evidence="1" id="KW-1133">Transmembrane helix</keyword>
<feature type="transmembrane region" description="Helical" evidence="1">
    <location>
        <begin position="59"/>
        <end position="77"/>
    </location>
</feature>
<proteinExistence type="predicted"/>
<dbReference type="EMBL" id="MT117919">
    <property type="protein sequence ID" value="QJH88499.1"/>
    <property type="molecule type" value="Genomic_DNA"/>
</dbReference>
<evidence type="ECO:0000313" key="2">
    <source>
        <dbReference type="EMBL" id="QJH88499.1"/>
    </source>
</evidence>
<evidence type="ECO:0000256" key="1">
    <source>
        <dbReference type="SAM" id="Phobius"/>
    </source>
</evidence>
<dbReference type="AlphaFoldDB" id="A0A6M3WXU9"/>
<feature type="transmembrane region" description="Helical" evidence="1">
    <location>
        <begin position="12"/>
        <end position="38"/>
    </location>
</feature>
<keyword evidence="2" id="KW-0496">Mitochondrion</keyword>